<dbReference type="HOGENOM" id="CLU_090397_2_0_1"/>
<proteinExistence type="predicted"/>
<organism evidence="2 3">
    <name type="scientific">Fomitopsis schrenkii</name>
    <name type="common">Brown rot fungus</name>
    <dbReference type="NCBI Taxonomy" id="2126942"/>
    <lineage>
        <taxon>Eukaryota</taxon>
        <taxon>Fungi</taxon>
        <taxon>Dikarya</taxon>
        <taxon>Basidiomycota</taxon>
        <taxon>Agaricomycotina</taxon>
        <taxon>Agaricomycetes</taxon>
        <taxon>Polyporales</taxon>
        <taxon>Fomitopsis</taxon>
    </lineage>
</organism>
<dbReference type="InterPro" id="IPR046700">
    <property type="entry name" value="DUF6570"/>
</dbReference>
<dbReference type="Pfam" id="PF20209">
    <property type="entry name" value="DUF6570"/>
    <property type="match status" value="1"/>
</dbReference>
<dbReference type="Proteomes" id="UP000015241">
    <property type="component" value="Unassembled WGS sequence"/>
</dbReference>
<dbReference type="EMBL" id="KE504176">
    <property type="protein sequence ID" value="EPS97382.1"/>
    <property type="molecule type" value="Genomic_DNA"/>
</dbReference>
<dbReference type="STRING" id="743788.S8DXN5"/>
<dbReference type="InParanoid" id="S8DXN5"/>
<dbReference type="AlphaFoldDB" id="S8DXN5"/>
<feature type="domain" description="DUF6570" evidence="1">
    <location>
        <begin position="51"/>
        <end position="187"/>
    </location>
</feature>
<keyword evidence="3" id="KW-1185">Reference proteome</keyword>
<accession>S8DXN5</accession>
<dbReference type="eggNOG" id="KOG0987">
    <property type="taxonomic scope" value="Eukaryota"/>
</dbReference>
<dbReference type="OrthoDB" id="3221862at2759"/>
<reference evidence="2 3" key="1">
    <citation type="journal article" date="2012" name="Science">
        <title>The Paleozoic origin of enzymatic lignin decomposition reconstructed from 31 fungal genomes.</title>
        <authorList>
            <person name="Floudas D."/>
            <person name="Binder M."/>
            <person name="Riley R."/>
            <person name="Barry K."/>
            <person name="Blanchette R.A."/>
            <person name="Henrissat B."/>
            <person name="Martinez A.T."/>
            <person name="Otillar R."/>
            <person name="Spatafora J.W."/>
            <person name="Yadav J.S."/>
            <person name="Aerts A."/>
            <person name="Benoit I."/>
            <person name="Boyd A."/>
            <person name="Carlson A."/>
            <person name="Copeland A."/>
            <person name="Coutinho P.M."/>
            <person name="de Vries R.P."/>
            <person name="Ferreira P."/>
            <person name="Findley K."/>
            <person name="Foster B."/>
            <person name="Gaskell J."/>
            <person name="Glotzer D."/>
            <person name="Gorecki P."/>
            <person name="Heitman J."/>
            <person name="Hesse C."/>
            <person name="Hori C."/>
            <person name="Igarashi K."/>
            <person name="Jurgens J.A."/>
            <person name="Kallen N."/>
            <person name="Kersten P."/>
            <person name="Kohler A."/>
            <person name="Kuees U."/>
            <person name="Kumar T.K.A."/>
            <person name="Kuo A."/>
            <person name="LaButti K."/>
            <person name="Larrondo L.F."/>
            <person name="Lindquist E."/>
            <person name="Ling A."/>
            <person name="Lombard V."/>
            <person name="Lucas S."/>
            <person name="Lundell T."/>
            <person name="Martin R."/>
            <person name="McLaughlin D.J."/>
            <person name="Morgenstern I."/>
            <person name="Morin E."/>
            <person name="Murat C."/>
            <person name="Nagy L.G."/>
            <person name="Nolan M."/>
            <person name="Ohm R.A."/>
            <person name="Patyshakuliyeva A."/>
            <person name="Rokas A."/>
            <person name="Ruiz-Duenas F.J."/>
            <person name="Sabat G."/>
            <person name="Salamov A."/>
            <person name="Samejima M."/>
            <person name="Schmutz J."/>
            <person name="Slot J.C."/>
            <person name="St John F."/>
            <person name="Stenlid J."/>
            <person name="Sun H."/>
            <person name="Sun S."/>
            <person name="Syed K."/>
            <person name="Tsang A."/>
            <person name="Wiebenga A."/>
            <person name="Young D."/>
            <person name="Pisabarro A."/>
            <person name="Eastwood D.C."/>
            <person name="Martin F."/>
            <person name="Cullen D."/>
            <person name="Grigoriev I.V."/>
            <person name="Hibbett D.S."/>
        </authorList>
    </citation>
    <scope>NUCLEOTIDE SEQUENCE</scope>
    <source>
        <strain evidence="3">FP-58527</strain>
    </source>
</reference>
<evidence type="ECO:0000313" key="2">
    <source>
        <dbReference type="EMBL" id="EPS97382.1"/>
    </source>
</evidence>
<protein>
    <recommendedName>
        <fullName evidence="1">DUF6570 domain-containing protein</fullName>
    </recommendedName>
</protein>
<sequence length="198" mass="21930">MKSVDLSVLIRRGVCSGDDGKPILYKASLSHINGRIYLSICVTCLTAIKHHRLPRRALANGLWIGDIPPPLQALSFVEKILVAKYRHNACVVEVHQGNGAPGQRKMRANTVIFPQPIDKVYTVLPPPRDDLDDVLAILFVGPCVPTEADYRRTPLLVRHRVVSRALEWLVPNNREYADVVISPDNLASYGESEPPVGV</sequence>
<evidence type="ECO:0000313" key="3">
    <source>
        <dbReference type="Proteomes" id="UP000015241"/>
    </source>
</evidence>
<gene>
    <name evidence="2" type="ORF">FOMPIDRAFT_1128451</name>
</gene>
<name>S8DXN5_FOMSC</name>
<evidence type="ECO:0000259" key="1">
    <source>
        <dbReference type="Pfam" id="PF20209"/>
    </source>
</evidence>